<organism evidence="1">
    <name type="scientific">marine sediment metagenome</name>
    <dbReference type="NCBI Taxonomy" id="412755"/>
    <lineage>
        <taxon>unclassified sequences</taxon>
        <taxon>metagenomes</taxon>
        <taxon>ecological metagenomes</taxon>
    </lineage>
</organism>
<dbReference type="Gene3D" id="3.40.50.150">
    <property type="entry name" value="Vaccinia Virus protein VP39"/>
    <property type="match status" value="1"/>
</dbReference>
<feature type="non-terminal residue" evidence="1">
    <location>
        <position position="176"/>
    </location>
</feature>
<reference evidence="1" key="1">
    <citation type="journal article" date="2014" name="Front. Microbiol.">
        <title>High frequency of phylogenetically diverse reductive dehalogenase-homologous genes in deep subseafloor sedimentary metagenomes.</title>
        <authorList>
            <person name="Kawai M."/>
            <person name="Futagami T."/>
            <person name="Toyoda A."/>
            <person name="Takaki Y."/>
            <person name="Nishi S."/>
            <person name="Hori S."/>
            <person name="Arai W."/>
            <person name="Tsubouchi T."/>
            <person name="Morono Y."/>
            <person name="Uchiyama I."/>
            <person name="Ito T."/>
            <person name="Fujiyama A."/>
            <person name="Inagaki F."/>
            <person name="Takami H."/>
        </authorList>
    </citation>
    <scope>NUCLEOTIDE SEQUENCE</scope>
    <source>
        <strain evidence="1">Expedition CK06-06</strain>
    </source>
</reference>
<proteinExistence type="predicted"/>
<gene>
    <name evidence="1" type="ORF">S01H4_36567</name>
</gene>
<dbReference type="Pfam" id="PF13578">
    <property type="entry name" value="Methyltransf_24"/>
    <property type="match status" value="1"/>
</dbReference>
<dbReference type="EMBL" id="BART01019565">
    <property type="protein sequence ID" value="GAG93413.1"/>
    <property type="molecule type" value="Genomic_DNA"/>
</dbReference>
<dbReference type="AlphaFoldDB" id="X1CAP4"/>
<dbReference type="InterPro" id="IPR029063">
    <property type="entry name" value="SAM-dependent_MTases_sf"/>
</dbReference>
<comment type="caution">
    <text evidence="1">The sequence shown here is derived from an EMBL/GenBank/DDBJ whole genome shotgun (WGS) entry which is preliminary data.</text>
</comment>
<sequence>MNLDIADISRHSEKLQVYKEGEKSFAKAGFTRSIAEKILGTTWLTTWDLYHLFCQAKKIPDKGTYLEVTIYKGDSLALVNKAAKTARRTINLITVGSKVGEKFRGQIKSNPRLRIIELQAPLARDQIENNSVNLLFLDGARTYECVKRDIQDYWPKLKIGGIFLGHDYTSQEVHQG</sequence>
<protein>
    <submittedName>
        <fullName evidence="1">Uncharacterized protein</fullName>
    </submittedName>
</protein>
<name>X1CAP4_9ZZZZ</name>
<accession>X1CAP4</accession>
<dbReference type="SUPFAM" id="SSF53335">
    <property type="entry name" value="S-adenosyl-L-methionine-dependent methyltransferases"/>
    <property type="match status" value="1"/>
</dbReference>
<evidence type="ECO:0000313" key="1">
    <source>
        <dbReference type="EMBL" id="GAG93413.1"/>
    </source>
</evidence>